<organism evidence="2 3">
    <name type="scientific">Pelobates cultripes</name>
    <name type="common">Western spadefoot toad</name>
    <dbReference type="NCBI Taxonomy" id="61616"/>
    <lineage>
        <taxon>Eukaryota</taxon>
        <taxon>Metazoa</taxon>
        <taxon>Chordata</taxon>
        <taxon>Craniata</taxon>
        <taxon>Vertebrata</taxon>
        <taxon>Euteleostomi</taxon>
        <taxon>Amphibia</taxon>
        <taxon>Batrachia</taxon>
        <taxon>Anura</taxon>
        <taxon>Pelobatoidea</taxon>
        <taxon>Pelobatidae</taxon>
        <taxon>Pelobates</taxon>
    </lineage>
</organism>
<reference evidence="2" key="1">
    <citation type="submission" date="2022-03" db="EMBL/GenBank/DDBJ databases">
        <authorList>
            <person name="Alioto T."/>
            <person name="Alioto T."/>
            <person name="Gomez Garrido J."/>
        </authorList>
    </citation>
    <scope>NUCLEOTIDE SEQUENCE</scope>
</reference>
<evidence type="ECO:0000313" key="3">
    <source>
        <dbReference type="Proteomes" id="UP001295444"/>
    </source>
</evidence>
<feature type="region of interest" description="Disordered" evidence="1">
    <location>
        <begin position="1"/>
        <end position="21"/>
    </location>
</feature>
<dbReference type="EMBL" id="OW240916">
    <property type="protein sequence ID" value="CAH2293954.1"/>
    <property type="molecule type" value="Genomic_DNA"/>
</dbReference>
<gene>
    <name evidence="2" type="ORF">PECUL_23A028185</name>
</gene>
<feature type="non-terminal residue" evidence="2">
    <location>
        <position position="56"/>
    </location>
</feature>
<dbReference type="AlphaFoldDB" id="A0AAD1S6W9"/>
<accession>A0AAD1S6W9</accession>
<feature type="non-terminal residue" evidence="2">
    <location>
        <position position="1"/>
    </location>
</feature>
<feature type="compositionally biased region" description="Basic residues" evidence="1">
    <location>
        <begin position="1"/>
        <end position="10"/>
    </location>
</feature>
<evidence type="ECO:0000313" key="2">
    <source>
        <dbReference type="EMBL" id="CAH2293954.1"/>
    </source>
</evidence>
<evidence type="ECO:0000256" key="1">
    <source>
        <dbReference type="SAM" id="MobiDB-lite"/>
    </source>
</evidence>
<feature type="compositionally biased region" description="Basic and acidic residues" evidence="1">
    <location>
        <begin position="11"/>
        <end position="21"/>
    </location>
</feature>
<dbReference type="Proteomes" id="UP001295444">
    <property type="component" value="Chromosome 05"/>
</dbReference>
<proteinExistence type="predicted"/>
<keyword evidence="3" id="KW-1185">Reference proteome</keyword>
<sequence>PGTRKCLKSVHWRDQPQSEGERQWLHPNCLFIPRRMIMHENHSITYKIHVNPFSSI</sequence>
<protein>
    <submittedName>
        <fullName evidence="2">Uncharacterized protein</fullName>
    </submittedName>
</protein>
<name>A0AAD1S6W9_PELCU</name>